<protein>
    <submittedName>
        <fullName evidence="1">Uncharacterized protein</fullName>
    </submittedName>
</protein>
<evidence type="ECO:0000313" key="2">
    <source>
        <dbReference type="Proteomes" id="UP001140513"/>
    </source>
</evidence>
<dbReference type="EMBL" id="JAPEUX010000008">
    <property type="protein sequence ID" value="KAJ4346992.1"/>
    <property type="molecule type" value="Genomic_DNA"/>
</dbReference>
<accession>A0A9W8XD34</accession>
<proteinExistence type="predicted"/>
<dbReference type="Proteomes" id="UP001140513">
    <property type="component" value="Unassembled WGS sequence"/>
</dbReference>
<comment type="caution">
    <text evidence="1">The sequence shown here is derived from an EMBL/GenBank/DDBJ whole genome shotgun (WGS) entry which is preliminary data.</text>
</comment>
<dbReference type="RefSeq" id="XP_056066792.1">
    <property type="nucleotide sequence ID" value="XM_056219665.1"/>
</dbReference>
<sequence length="63" mass="7177">MSEPWNYTYISPLEGYQGLEPLPNERAEDGKSFINPPAEKKSEAYTKFTSPIMNSIRGGFEYV</sequence>
<organism evidence="1 2">
    <name type="scientific">Didymosphaeria variabile</name>
    <dbReference type="NCBI Taxonomy" id="1932322"/>
    <lineage>
        <taxon>Eukaryota</taxon>
        <taxon>Fungi</taxon>
        <taxon>Dikarya</taxon>
        <taxon>Ascomycota</taxon>
        <taxon>Pezizomycotina</taxon>
        <taxon>Dothideomycetes</taxon>
        <taxon>Pleosporomycetidae</taxon>
        <taxon>Pleosporales</taxon>
        <taxon>Massarineae</taxon>
        <taxon>Didymosphaeriaceae</taxon>
        <taxon>Didymosphaeria</taxon>
    </lineage>
</organism>
<evidence type="ECO:0000313" key="1">
    <source>
        <dbReference type="EMBL" id="KAJ4346992.1"/>
    </source>
</evidence>
<reference evidence="1" key="1">
    <citation type="submission" date="2022-10" db="EMBL/GenBank/DDBJ databases">
        <title>Tapping the CABI collections for fungal endophytes: first genome assemblies for Collariella, Neodidymelliopsis, Ascochyta clinopodiicola, Didymella pomorum, Didymosphaeria variabile, Neocosmospora piperis and Neocucurbitaria cava.</title>
        <authorList>
            <person name="Hill R."/>
        </authorList>
    </citation>
    <scope>NUCLEOTIDE SEQUENCE</scope>
    <source>
        <strain evidence="1">IMI 356815</strain>
    </source>
</reference>
<dbReference type="GeneID" id="80914456"/>
<dbReference type="OrthoDB" id="9970095at2759"/>
<name>A0A9W8XD34_9PLEO</name>
<dbReference type="AlphaFoldDB" id="A0A9W8XD34"/>
<gene>
    <name evidence="1" type="ORF">N0V89_010926</name>
</gene>
<keyword evidence="2" id="KW-1185">Reference proteome</keyword>